<gene>
    <name evidence="1" type="ORF">PAMC26510_07325</name>
</gene>
<evidence type="ECO:0000313" key="1">
    <source>
        <dbReference type="EMBL" id="OTP78526.1"/>
    </source>
</evidence>
<dbReference type="EMBL" id="NBTY01000041">
    <property type="protein sequence ID" value="OTP78526.1"/>
    <property type="molecule type" value="Genomic_DNA"/>
</dbReference>
<organism evidence="1 2">
    <name type="scientific">Caballeronia sordidicola</name>
    <name type="common">Burkholderia sordidicola</name>
    <dbReference type="NCBI Taxonomy" id="196367"/>
    <lineage>
        <taxon>Bacteria</taxon>
        <taxon>Pseudomonadati</taxon>
        <taxon>Pseudomonadota</taxon>
        <taxon>Betaproteobacteria</taxon>
        <taxon>Burkholderiales</taxon>
        <taxon>Burkholderiaceae</taxon>
        <taxon>Caballeronia</taxon>
    </lineage>
</organism>
<proteinExistence type="predicted"/>
<dbReference type="AlphaFoldDB" id="A0A242N5U6"/>
<dbReference type="Proteomes" id="UP000194546">
    <property type="component" value="Unassembled WGS sequence"/>
</dbReference>
<comment type="caution">
    <text evidence="1">The sequence shown here is derived from an EMBL/GenBank/DDBJ whole genome shotgun (WGS) entry which is preliminary data.</text>
</comment>
<sequence length="37" mass="4129">MVQNRIRPAADIREMFLRVSGSRKSVSWGSEHCGPIG</sequence>
<evidence type="ECO:0000313" key="2">
    <source>
        <dbReference type="Proteomes" id="UP000194546"/>
    </source>
</evidence>
<name>A0A242N5U6_CABSO</name>
<reference evidence="1 2" key="1">
    <citation type="submission" date="2017-03" db="EMBL/GenBank/DDBJ databases">
        <title>Genome analysis of strain PAMC 26510.</title>
        <authorList>
            <person name="Oh H.-M."/>
            <person name="Yang J.-A."/>
        </authorList>
    </citation>
    <scope>NUCLEOTIDE SEQUENCE [LARGE SCALE GENOMIC DNA]</scope>
    <source>
        <strain evidence="1 2">PAMC 26510</strain>
    </source>
</reference>
<protein>
    <submittedName>
        <fullName evidence="1">Uncharacterized protein</fullName>
    </submittedName>
</protein>
<accession>A0A242N5U6</accession>